<evidence type="ECO:0000313" key="1">
    <source>
        <dbReference type="EMBL" id="KAK2561644.1"/>
    </source>
</evidence>
<reference evidence="1" key="2">
    <citation type="journal article" date="2023" name="Science">
        <title>Genomic signatures of disease resistance in endangered staghorn corals.</title>
        <authorList>
            <person name="Vollmer S.V."/>
            <person name="Selwyn J.D."/>
            <person name="Despard B.A."/>
            <person name="Roesel C.L."/>
        </authorList>
    </citation>
    <scope>NUCLEOTIDE SEQUENCE</scope>
    <source>
        <strain evidence="1">K2</strain>
    </source>
</reference>
<accession>A0AAD9QHW9</accession>
<evidence type="ECO:0000313" key="2">
    <source>
        <dbReference type="Proteomes" id="UP001249851"/>
    </source>
</evidence>
<reference evidence="1" key="1">
    <citation type="journal article" date="2023" name="G3 (Bethesda)">
        <title>Whole genome assembly and annotation of the endangered Caribbean coral Acropora cervicornis.</title>
        <authorList>
            <person name="Selwyn J.D."/>
            <person name="Vollmer S.V."/>
        </authorList>
    </citation>
    <scope>NUCLEOTIDE SEQUENCE</scope>
    <source>
        <strain evidence="1">K2</strain>
    </source>
</reference>
<comment type="caution">
    <text evidence="1">The sequence shown here is derived from an EMBL/GenBank/DDBJ whole genome shotgun (WGS) entry which is preliminary data.</text>
</comment>
<dbReference type="AlphaFoldDB" id="A0AAD9QHW9"/>
<organism evidence="1 2">
    <name type="scientific">Acropora cervicornis</name>
    <name type="common">Staghorn coral</name>
    <dbReference type="NCBI Taxonomy" id="6130"/>
    <lineage>
        <taxon>Eukaryota</taxon>
        <taxon>Metazoa</taxon>
        <taxon>Cnidaria</taxon>
        <taxon>Anthozoa</taxon>
        <taxon>Hexacorallia</taxon>
        <taxon>Scleractinia</taxon>
        <taxon>Astrocoeniina</taxon>
        <taxon>Acroporidae</taxon>
        <taxon>Acropora</taxon>
    </lineage>
</organism>
<gene>
    <name evidence="1" type="ORF">P5673_015647</name>
</gene>
<proteinExistence type="predicted"/>
<name>A0AAD9QHW9_ACRCE</name>
<sequence length="42" mass="4860">MVSLSMCWPDYKTKREMVLPKVCPAGTKEGAELLKMMPLWFL</sequence>
<dbReference type="EMBL" id="JARQWQ010000032">
    <property type="protein sequence ID" value="KAK2561644.1"/>
    <property type="molecule type" value="Genomic_DNA"/>
</dbReference>
<keyword evidence="2" id="KW-1185">Reference proteome</keyword>
<dbReference type="Proteomes" id="UP001249851">
    <property type="component" value="Unassembled WGS sequence"/>
</dbReference>
<protein>
    <submittedName>
        <fullName evidence="1">Uncharacterized protein</fullName>
    </submittedName>
</protein>